<evidence type="ECO:0000256" key="5">
    <source>
        <dbReference type="ARBA" id="ARBA00023204"/>
    </source>
</evidence>
<dbReference type="Gene3D" id="1.10.150.20">
    <property type="entry name" value="5' to 3' exonuclease, C-terminal subdomain"/>
    <property type="match status" value="1"/>
</dbReference>
<dbReference type="InterPro" id="IPR011114">
    <property type="entry name" value="RuvA_C"/>
</dbReference>
<keyword evidence="4 6" id="KW-0233">DNA recombination</keyword>
<accession>A0ABU3K8C8</accession>
<dbReference type="InterPro" id="IPR013849">
    <property type="entry name" value="DNA_helicase_Holl-junc_RuvA_I"/>
</dbReference>
<comment type="caution">
    <text evidence="8">The sequence shown here is derived from an EMBL/GenBank/DDBJ whole genome shotgun (WGS) entry which is preliminary data.</text>
</comment>
<keyword evidence="1 6" id="KW-0963">Cytoplasm</keyword>
<dbReference type="InterPro" id="IPR010994">
    <property type="entry name" value="RuvA_2-like"/>
</dbReference>
<sequence>MIAKLTGQLITKSPTTIILDVQGVGYEIFIPLSTYFALPDLQAALSLNILTHVREDAIQLFGFLTIPEKEAFVMLTGISGVGGKLALSVLSTLSVSDLITAIQTDDTDKLASVPGIGKKSASRMALELKDKVARLNPDSAVPTQATLPDQIQDDAVSALVNLGYRPRDVKDMVTKISRDQPNSLPLDDLIREALKQLSKH</sequence>
<dbReference type="Gene3D" id="2.40.50.140">
    <property type="entry name" value="Nucleic acid-binding proteins"/>
    <property type="match status" value="1"/>
</dbReference>
<dbReference type="SUPFAM" id="SSF46929">
    <property type="entry name" value="DNA helicase RuvA subunit, C-terminal domain"/>
    <property type="match status" value="1"/>
</dbReference>
<dbReference type="Gene3D" id="1.10.8.10">
    <property type="entry name" value="DNA helicase RuvA subunit, C-terminal domain"/>
    <property type="match status" value="1"/>
</dbReference>
<comment type="subunit">
    <text evidence="6">Homotetramer. Forms an RuvA(8)-RuvB(12)-Holliday junction (HJ) complex. HJ DNA is sandwiched between 2 RuvA tetramers; dsDNA enters through RuvA and exits via RuvB. An RuvB hexamer assembles on each DNA strand where it exits the tetramer. Each RuvB hexamer is contacted by two RuvA subunits (via domain III) on 2 adjacent RuvB subunits; this complex drives branch migration. In the full resolvosome a probable DNA-RuvA(4)-RuvB(12)-RuvC(2) complex forms which resolves the HJ.</text>
</comment>
<dbReference type="SUPFAM" id="SSF47781">
    <property type="entry name" value="RuvA domain 2-like"/>
    <property type="match status" value="1"/>
</dbReference>
<organism evidence="8 9">
    <name type="scientific">Candidatus Nitronereus thalassa</name>
    <dbReference type="NCBI Taxonomy" id="3020898"/>
    <lineage>
        <taxon>Bacteria</taxon>
        <taxon>Pseudomonadati</taxon>
        <taxon>Nitrospirota</taxon>
        <taxon>Nitrospiria</taxon>
        <taxon>Nitrospirales</taxon>
        <taxon>Nitrospiraceae</taxon>
        <taxon>Candidatus Nitronereus</taxon>
    </lineage>
</organism>
<comment type="caution">
    <text evidence="6">Lacks conserved residue(s) required for the propagation of feature annotation.</text>
</comment>
<evidence type="ECO:0000256" key="1">
    <source>
        <dbReference type="ARBA" id="ARBA00022490"/>
    </source>
</evidence>
<dbReference type="Pfam" id="PF01330">
    <property type="entry name" value="RuvA_N"/>
    <property type="match status" value="1"/>
</dbReference>
<evidence type="ECO:0000256" key="4">
    <source>
        <dbReference type="ARBA" id="ARBA00023172"/>
    </source>
</evidence>
<evidence type="ECO:0000259" key="7">
    <source>
        <dbReference type="SMART" id="SM00278"/>
    </source>
</evidence>
<evidence type="ECO:0000313" key="9">
    <source>
        <dbReference type="Proteomes" id="UP001250932"/>
    </source>
</evidence>
<gene>
    <name evidence="6 8" type="primary">ruvA</name>
    <name evidence="8" type="ORF">PPG34_09810</name>
</gene>
<dbReference type="InterPro" id="IPR003583">
    <property type="entry name" value="Hlx-hairpin-Hlx_DNA-bd_motif"/>
</dbReference>
<reference evidence="8 9" key="1">
    <citation type="journal article" date="2023" name="ISME J.">
        <title>Cultivation and genomic characterization of novel and ubiquitous marine nitrite-oxidizing bacteria from the Nitrospirales.</title>
        <authorList>
            <person name="Mueller A.J."/>
            <person name="Daebeler A."/>
            <person name="Herbold C.W."/>
            <person name="Kirkegaard R.H."/>
            <person name="Daims H."/>
        </authorList>
    </citation>
    <scope>NUCLEOTIDE SEQUENCE [LARGE SCALE GENOMIC DNA]</scope>
    <source>
        <strain evidence="8 9">EB</strain>
    </source>
</reference>
<dbReference type="NCBIfam" id="TIGR00084">
    <property type="entry name" value="ruvA"/>
    <property type="match status" value="1"/>
</dbReference>
<proteinExistence type="inferred from homology"/>
<evidence type="ECO:0000256" key="2">
    <source>
        <dbReference type="ARBA" id="ARBA00022763"/>
    </source>
</evidence>
<evidence type="ECO:0000256" key="3">
    <source>
        <dbReference type="ARBA" id="ARBA00023125"/>
    </source>
</evidence>
<dbReference type="Proteomes" id="UP001250932">
    <property type="component" value="Unassembled WGS sequence"/>
</dbReference>
<dbReference type="CDD" id="cd14332">
    <property type="entry name" value="UBA_RuvA_C"/>
    <property type="match status" value="1"/>
</dbReference>
<name>A0ABU3K8C8_9BACT</name>
<dbReference type="Pfam" id="PF14520">
    <property type="entry name" value="HHH_5"/>
    <property type="match status" value="1"/>
</dbReference>
<feature type="region of interest" description="Domain III" evidence="6">
    <location>
        <begin position="151"/>
        <end position="200"/>
    </location>
</feature>
<evidence type="ECO:0000313" key="8">
    <source>
        <dbReference type="EMBL" id="MDT7042646.1"/>
    </source>
</evidence>
<dbReference type="InterPro" id="IPR012340">
    <property type="entry name" value="NA-bd_OB-fold"/>
</dbReference>
<feature type="domain" description="Helix-hairpin-helix DNA-binding motif class 1" evidence="7">
    <location>
        <begin position="108"/>
        <end position="127"/>
    </location>
</feature>
<dbReference type="InterPro" id="IPR000085">
    <property type="entry name" value="RuvA"/>
</dbReference>
<dbReference type="RefSeq" id="WP_313833084.1">
    <property type="nucleotide sequence ID" value="NZ_JAQOUE010000001.1"/>
</dbReference>
<feature type="domain" description="Helix-hairpin-helix DNA-binding motif class 1" evidence="7">
    <location>
        <begin position="73"/>
        <end position="92"/>
    </location>
</feature>
<comment type="subcellular location">
    <subcellularLocation>
        <location evidence="6">Cytoplasm</location>
    </subcellularLocation>
</comment>
<keyword evidence="2 6" id="KW-0227">DNA damage</keyword>
<dbReference type="SUPFAM" id="SSF50249">
    <property type="entry name" value="Nucleic acid-binding proteins"/>
    <property type="match status" value="1"/>
</dbReference>
<dbReference type="SMART" id="SM00278">
    <property type="entry name" value="HhH1"/>
    <property type="match status" value="2"/>
</dbReference>
<evidence type="ECO:0000256" key="6">
    <source>
        <dbReference type="HAMAP-Rule" id="MF_00031"/>
    </source>
</evidence>
<keyword evidence="9" id="KW-1185">Reference proteome</keyword>
<dbReference type="HAMAP" id="MF_00031">
    <property type="entry name" value="DNA_HJ_migration_RuvA"/>
    <property type="match status" value="1"/>
</dbReference>
<comment type="similarity">
    <text evidence="6">Belongs to the RuvA family.</text>
</comment>
<comment type="domain">
    <text evidence="6">Has three domains with a flexible linker between the domains II and III and assumes an 'L' shape. Domain III is highly mobile and contacts RuvB.</text>
</comment>
<dbReference type="EMBL" id="JAQOUE010000001">
    <property type="protein sequence ID" value="MDT7042646.1"/>
    <property type="molecule type" value="Genomic_DNA"/>
</dbReference>
<keyword evidence="5 6" id="KW-0234">DNA repair</keyword>
<dbReference type="Pfam" id="PF07499">
    <property type="entry name" value="RuvA_C"/>
    <property type="match status" value="1"/>
</dbReference>
<protein>
    <recommendedName>
        <fullName evidence="6">Holliday junction branch migration complex subunit RuvA</fullName>
    </recommendedName>
</protein>
<feature type="region of interest" description="Domain I" evidence="6">
    <location>
        <begin position="1"/>
        <end position="64"/>
    </location>
</feature>
<comment type="function">
    <text evidence="6">The RuvA-RuvB-RuvC complex processes Holliday junction (HJ) DNA during genetic recombination and DNA repair, while the RuvA-RuvB complex plays an important role in the rescue of blocked DNA replication forks via replication fork reversal (RFR). RuvA specifically binds to HJ cruciform DNA, conferring on it an open structure. The RuvB hexamer acts as an ATP-dependent pump, pulling dsDNA into and through the RuvAB complex. HJ branch migration allows RuvC to scan DNA until it finds its consensus sequence, where it cleaves and resolves the cruciform DNA.</text>
</comment>
<dbReference type="InterPro" id="IPR036267">
    <property type="entry name" value="RuvA_C_sf"/>
</dbReference>
<keyword evidence="3 6" id="KW-0238">DNA-binding</keyword>